<comment type="caution">
    <text evidence="1">The sequence shown here is derived from an EMBL/GenBank/DDBJ whole genome shotgun (WGS) entry which is preliminary data.</text>
</comment>
<evidence type="ECO:0000313" key="1">
    <source>
        <dbReference type="EMBL" id="CAH0513304.1"/>
    </source>
</evidence>
<proteinExistence type="predicted"/>
<dbReference type="Pfam" id="PF14223">
    <property type="entry name" value="Retrotran_gag_2"/>
    <property type="match status" value="1"/>
</dbReference>
<organism evidence="1 2">
    <name type="scientific">Peronospora belbahrii</name>
    <dbReference type="NCBI Taxonomy" id="622444"/>
    <lineage>
        <taxon>Eukaryota</taxon>
        <taxon>Sar</taxon>
        <taxon>Stramenopiles</taxon>
        <taxon>Oomycota</taxon>
        <taxon>Peronosporomycetes</taxon>
        <taxon>Peronosporales</taxon>
        <taxon>Peronosporaceae</taxon>
        <taxon>Peronospora</taxon>
    </lineage>
</organism>
<name>A0ABN8CKX7_9STRA</name>
<keyword evidence="2" id="KW-1185">Reference proteome</keyword>
<sequence>MKSTFEEKDVLDYATEDKVLAANASTNEVKAFQEAQVTIKQLLLASLLMKLGQRVMTKATGTEMWKYLEDLYEKKNTKTNAETRRNQEIVLYNKLNAMKCNPNWDVAQHVENMFMIQAQLTAVKCKC</sequence>
<reference evidence="1 2" key="1">
    <citation type="submission" date="2021-11" db="EMBL/GenBank/DDBJ databases">
        <authorList>
            <person name="Islam A."/>
            <person name="Islam S."/>
            <person name="Flora M.S."/>
            <person name="Rahman M."/>
            <person name="Ziaur R.M."/>
            <person name="Epstein J.H."/>
            <person name="Hassan M."/>
            <person name="Klassen M."/>
            <person name="Woodard K."/>
            <person name="Webb A."/>
            <person name="Webby R.J."/>
            <person name="El Zowalaty M.E."/>
        </authorList>
    </citation>
    <scope>NUCLEOTIDE SEQUENCE [LARGE SCALE GENOMIC DNA]</scope>
    <source>
        <strain evidence="1">Pbs1</strain>
    </source>
</reference>
<dbReference type="EMBL" id="CAKLCB010000010">
    <property type="protein sequence ID" value="CAH0513304.1"/>
    <property type="molecule type" value="Genomic_DNA"/>
</dbReference>
<protein>
    <submittedName>
        <fullName evidence="1">Uncharacterized protein</fullName>
    </submittedName>
</protein>
<dbReference type="Proteomes" id="UP001158986">
    <property type="component" value="Unassembled WGS sequence"/>
</dbReference>
<gene>
    <name evidence="1" type="ORF">PBS001_LOCUS119</name>
</gene>
<evidence type="ECO:0000313" key="2">
    <source>
        <dbReference type="Proteomes" id="UP001158986"/>
    </source>
</evidence>
<accession>A0ABN8CKX7</accession>